<dbReference type="AlphaFoldDB" id="A0A0A9EEI2"/>
<reference evidence="1" key="1">
    <citation type="submission" date="2014-09" db="EMBL/GenBank/DDBJ databases">
        <authorList>
            <person name="Magalhaes I.L.F."/>
            <person name="Oliveira U."/>
            <person name="Santos F.R."/>
            <person name="Vidigal T.H.D.A."/>
            <person name="Brescovit A.D."/>
            <person name="Santos A.J."/>
        </authorList>
    </citation>
    <scope>NUCLEOTIDE SEQUENCE</scope>
    <source>
        <tissue evidence="1">Shoot tissue taken approximately 20 cm above the soil surface</tissue>
    </source>
</reference>
<organism evidence="1">
    <name type="scientific">Arundo donax</name>
    <name type="common">Giant reed</name>
    <name type="synonym">Donax arundinaceus</name>
    <dbReference type="NCBI Taxonomy" id="35708"/>
    <lineage>
        <taxon>Eukaryota</taxon>
        <taxon>Viridiplantae</taxon>
        <taxon>Streptophyta</taxon>
        <taxon>Embryophyta</taxon>
        <taxon>Tracheophyta</taxon>
        <taxon>Spermatophyta</taxon>
        <taxon>Magnoliopsida</taxon>
        <taxon>Liliopsida</taxon>
        <taxon>Poales</taxon>
        <taxon>Poaceae</taxon>
        <taxon>PACMAD clade</taxon>
        <taxon>Arundinoideae</taxon>
        <taxon>Arundineae</taxon>
        <taxon>Arundo</taxon>
    </lineage>
</organism>
<evidence type="ECO:0000313" key="1">
    <source>
        <dbReference type="EMBL" id="JAD97423.1"/>
    </source>
</evidence>
<accession>A0A0A9EEI2</accession>
<proteinExistence type="predicted"/>
<sequence length="37" mass="4152">MRIVQAGTAYQPLVYSILCQSGLVLKTLLESQVWREG</sequence>
<reference evidence="1" key="2">
    <citation type="journal article" date="2015" name="Data Brief">
        <title>Shoot transcriptome of the giant reed, Arundo donax.</title>
        <authorList>
            <person name="Barrero R.A."/>
            <person name="Guerrero F.D."/>
            <person name="Moolhuijzen P."/>
            <person name="Goolsby J.A."/>
            <person name="Tidwell J."/>
            <person name="Bellgard S.E."/>
            <person name="Bellgard M.I."/>
        </authorList>
    </citation>
    <scope>NUCLEOTIDE SEQUENCE</scope>
    <source>
        <tissue evidence="1">Shoot tissue taken approximately 20 cm above the soil surface</tissue>
    </source>
</reference>
<name>A0A0A9EEI2_ARUDO</name>
<dbReference type="EMBL" id="GBRH01200472">
    <property type="protein sequence ID" value="JAD97423.1"/>
    <property type="molecule type" value="Transcribed_RNA"/>
</dbReference>
<protein>
    <submittedName>
        <fullName evidence="1">Uncharacterized protein</fullName>
    </submittedName>
</protein>